<accession>M9R9L9</accession>
<keyword evidence="2" id="KW-0081">Bacteriolytic enzyme</keyword>
<evidence type="ECO:0000256" key="2">
    <source>
        <dbReference type="ARBA" id="ARBA00022638"/>
    </source>
</evidence>
<evidence type="ECO:0000313" key="3">
    <source>
        <dbReference type="EMBL" id="AGI69359.1"/>
    </source>
</evidence>
<dbReference type="EMBL" id="CP003740">
    <property type="protein sequence ID" value="AGI69359.1"/>
    <property type="molecule type" value="Genomic_DNA"/>
</dbReference>
<reference evidence="3 4" key="1">
    <citation type="journal article" date="2013" name="PLoS ONE">
        <title>Poles Apart: Arctic and Antarctic Octadecabacter strains Share High Genome Plasticity and a New Type of Xanthorhodopsin.</title>
        <authorList>
            <person name="Vollmers J."/>
            <person name="Voget S."/>
            <person name="Dietrich S."/>
            <person name="Gollnow K."/>
            <person name="Smits M."/>
            <person name="Meyer K."/>
            <person name="Brinkhoff T."/>
            <person name="Simon M."/>
            <person name="Daniel R."/>
        </authorList>
    </citation>
    <scope>NUCLEOTIDE SEQUENCE [LARGE SCALE GENOMIC DNA]</scope>
    <source>
        <strain evidence="3 4">307</strain>
    </source>
</reference>
<dbReference type="HOGENOM" id="CLU_1813845_0_0_5"/>
<keyword evidence="1" id="KW-0929">Antimicrobial</keyword>
<gene>
    <name evidence="3" type="ORF">OAN307_c39290</name>
</gene>
<sequence length="142" mass="15609">MAHRKNGGTQPWNFDHCCGAFGVAVVGIESAAGRRHATASGNVWSAILGRHCGLCGAYDKAVGRDETDVRMGDVLTIEQWNAGLYQIMRDNYWTLYRRGPTANFIPVQTDAAMIDLTWNIGPTQMLRSSALVALNRGDIKLR</sequence>
<evidence type="ECO:0000256" key="1">
    <source>
        <dbReference type="ARBA" id="ARBA00022529"/>
    </source>
</evidence>
<dbReference type="InterPro" id="IPR023347">
    <property type="entry name" value="Lysozyme_dom_sf"/>
</dbReference>
<dbReference type="Gene3D" id="1.10.530.40">
    <property type="match status" value="1"/>
</dbReference>
<dbReference type="GO" id="GO:0003796">
    <property type="term" value="F:lysozyme activity"/>
    <property type="evidence" value="ECO:0007669"/>
    <property type="project" value="InterPro"/>
</dbReference>
<dbReference type="KEGG" id="oat:OAN307_c39290"/>
<protein>
    <submittedName>
        <fullName evidence="3">Uncharacterized protein</fullName>
    </submittedName>
</protein>
<keyword evidence="4" id="KW-1185">Reference proteome</keyword>
<dbReference type="GO" id="GO:0042742">
    <property type="term" value="P:defense response to bacterium"/>
    <property type="evidence" value="ECO:0007669"/>
    <property type="project" value="UniProtKB-KW"/>
</dbReference>
<dbReference type="AlphaFoldDB" id="M9R9L9"/>
<evidence type="ECO:0000313" key="4">
    <source>
        <dbReference type="Proteomes" id="UP000005307"/>
    </source>
</evidence>
<name>M9R9L9_9RHOB</name>
<proteinExistence type="predicted"/>
<dbReference type="GO" id="GO:0031640">
    <property type="term" value="P:killing of cells of another organism"/>
    <property type="evidence" value="ECO:0007669"/>
    <property type="project" value="UniProtKB-KW"/>
</dbReference>
<organism evidence="3 4">
    <name type="scientific">Octadecabacter antarcticus 307</name>
    <dbReference type="NCBI Taxonomy" id="391626"/>
    <lineage>
        <taxon>Bacteria</taxon>
        <taxon>Pseudomonadati</taxon>
        <taxon>Pseudomonadota</taxon>
        <taxon>Alphaproteobacteria</taxon>
        <taxon>Rhodobacterales</taxon>
        <taxon>Roseobacteraceae</taxon>
        <taxon>Octadecabacter</taxon>
    </lineage>
</organism>
<dbReference type="STRING" id="391626.OAN307_c39290"/>
<dbReference type="Proteomes" id="UP000005307">
    <property type="component" value="Chromosome"/>
</dbReference>